<reference evidence="2 3" key="1">
    <citation type="submission" date="2019-02" db="EMBL/GenBank/DDBJ databases">
        <title>Deep-cultivation of Planctomycetes and their phenomic and genomic characterization uncovers novel biology.</title>
        <authorList>
            <person name="Wiegand S."/>
            <person name="Jogler M."/>
            <person name="Boedeker C."/>
            <person name="Pinto D."/>
            <person name="Vollmers J."/>
            <person name="Rivas-Marin E."/>
            <person name="Kohn T."/>
            <person name="Peeters S.H."/>
            <person name="Heuer A."/>
            <person name="Rast P."/>
            <person name="Oberbeckmann S."/>
            <person name="Bunk B."/>
            <person name="Jeske O."/>
            <person name="Meyerdierks A."/>
            <person name="Storesund J.E."/>
            <person name="Kallscheuer N."/>
            <person name="Luecker S."/>
            <person name="Lage O.M."/>
            <person name="Pohl T."/>
            <person name="Merkel B.J."/>
            <person name="Hornburger P."/>
            <person name="Mueller R.-W."/>
            <person name="Bruemmer F."/>
            <person name="Labrenz M."/>
            <person name="Spormann A.M."/>
            <person name="Op den Camp H."/>
            <person name="Overmann J."/>
            <person name="Amann R."/>
            <person name="Jetten M.S.M."/>
            <person name="Mascher T."/>
            <person name="Medema M.H."/>
            <person name="Devos D.P."/>
            <person name="Kaster A.-K."/>
            <person name="Ovreas L."/>
            <person name="Rohde M."/>
            <person name="Galperin M.Y."/>
            <person name="Jogler C."/>
        </authorList>
    </citation>
    <scope>NUCLEOTIDE SEQUENCE [LARGE SCALE GENOMIC DNA]</scope>
    <source>
        <strain evidence="2 3">Pan216</strain>
    </source>
</reference>
<evidence type="ECO:0000313" key="2">
    <source>
        <dbReference type="EMBL" id="QDU62571.1"/>
    </source>
</evidence>
<dbReference type="AlphaFoldDB" id="A0A518B6G0"/>
<evidence type="ECO:0000256" key="1">
    <source>
        <dbReference type="SAM" id="SignalP"/>
    </source>
</evidence>
<evidence type="ECO:0000313" key="3">
    <source>
        <dbReference type="Proteomes" id="UP000317093"/>
    </source>
</evidence>
<dbReference type="InterPro" id="IPR008928">
    <property type="entry name" value="6-hairpin_glycosidase_sf"/>
</dbReference>
<organism evidence="2 3">
    <name type="scientific">Kolteria novifilia</name>
    <dbReference type="NCBI Taxonomy" id="2527975"/>
    <lineage>
        <taxon>Bacteria</taxon>
        <taxon>Pseudomonadati</taxon>
        <taxon>Planctomycetota</taxon>
        <taxon>Planctomycetia</taxon>
        <taxon>Kolteriales</taxon>
        <taxon>Kolteriaceae</taxon>
        <taxon>Kolteria</taxon>
    </lineage>
</organism>
<proteinExistence type="predicted"/>
<feature type="signal peptide" evidence="1">
    <location>
        <begin position="1"/>
        <end position="28"/>
    </location>
</feature>
<feature type="chain" id="PRO_5022187985" evidence="1">
    <location>
        <begin position="29"/>
        <end position="435"/>
    </location>
</feature>
<dbReference type="KEGG" id="knv:Pan216_34380"/>
<protein>
    <submittedName>
        <fullName evidence="2">Uncharacterized protein</fullName>
    </submittedName>
</protein>
<dbReference type="RefSeq" id="WP_145259421.1">
    <property type="nucleotide sequence ID" value="NZ_CP036279.1"/>
</dbReference>
<dbReference type="GO" id="GO:0005975">
    <property type="term" value="P:carbohydrate metabolic process"/>
    <property type="evidence" value="ECO:0007669"/>
    <property type="project" value="InterPro"/>
</dbReference>
<keyword evidence="1" id="KW-0732">Signal</keyword>
<dbReference type="OrthoDB" id="268363at2"/>
<dbReference type="Proteomes" id="UP000317093">
    <property type="component" value="Chromosome"/>
</dbReference>
<dbReference type="EMBL" id="CP036279">
    <property type="protein sequence ID" value="QDU62571.1"/>
    <property type="molecule type" value="Genomic_DNA"/>
</dbReference>
<accession>A0A518B6G0</accession>
<sequence length="435" mass="48716" precursor="true">MNQRWSRKTGLLVGSALLLLLATRAREASPPKERRRVELERKIRDPHRVFRHSVFLAAQRGARWIVSMRTPEGEFVYGWIPALNRPLGGNDPLRSAGTLAALTHAAVALDDDELLRVAQASLAHLVTTTTKTDPKHPEVRLPTLRPAEANPAGYAALLLWGLSELPDLDGELLEASRGLDVFLRGRLREDGSIDIRPSLHEDDGSEYFAGRDFFPGEALHALMRSYRHAPEEWKLDAMGRALPVMEQYWRERPSKALAAWQCRAYAEAYMLSNDESFATFVYTMADWLIDRQFKQAPPDSPDWLGGFAQDVHGHVVWSAPDITTASCAEALVAACRVAREQGDDQRLLRYQSSLEAALTFLVGQQYTPSRCRHFQPGYARKLNGAFPASVVDGTVRIDFTQHAIDAMLGYLIHVARPRWSTVEATTAAETWPRAN</sequence>
<name>A0A518B6G0_9BACT</name>
<gene>
    <name evidence="2" type="ORF">Pan216_34380</name>
</gene>
<dbReference type="SUPFAM" id="SSF48208">
    <property type="entry name" value="Six-hairpin glycosidases"/>
    <property type="match status" value="1"/>
</dbReference>
<keyword evidence="3" id="KW-1185">Reference proteome</keyword>